<dbReference type="InterPro" id="IPR021109">
    <property type="entry name" value="Peptidase_aspartic_dom_sf"/>
</dbReference>
<dbReference type="EMBL" id="FMZO01000005">
    <property type="protein sequence ID" value="SDC99225.1"/>
    <property type="molecule type" value="Genomic_DNA"/>
</dbReference>
<dbReference type="AlphaFoldDB" id="A0A1G6R543"/>
<dbReference type="Gene3D" id="2.40.70.10">
    <property type="entry name" value="Acid Proteases"/>
    <property type="match status" value="1"/>
</dbReference>
<dbReference type="Proteomes" id="UP000198757">
    <property type="component" value="Unassembled WGS sequence"/>
</dbReference>
<dbReference type="RefSeq" id="WP_143019733.1">
    <property type="nucleotide sequence ID" value="NZ_FMZO01000005.1"/>
</dbReference>
<dbReference type="OrthoDB" id="9805634at2"/>
<gene>
    <name evidence="1" type="ORF">SAMN04487894_105132</name>
</gene>
<evidence type="ECO:0000313" key="2">
    <source>
        <dbReference type="Proteomes" id="UP000198757"/>
    </source>
</evidence>
<organism evidence="1 2">
    <name type="scientific">Niabella drilacis (strain DSM 25811 / CCM 8410 / CCUG 62505 / LMG 26954 / E90)</name>
    <dbReference type="NCBI Taxonomy" id="1285928"/>
    <lineage>
        <taxon>Bacteria</taxon>
        <taxon>Pseudomonadati</taxon>
        <taxon>Bacteroidota</taxon>
        <taxon>Chitinophagia</taxon>
        <taxon>Chitinophagales</taxon>
        <taxon>Chitinophagaceae</taxon>
        <taxon>Niabella</taxon>
    </lineage>
</organism>
<evidence type="ECO:0000313" key="1">
    <source>
        <dbReference type="EMBL" id="SDC99225.1"/>
    </source>
</evidence>
<reference evidence="2" key="1">
    <citation type="submission" date="2016-10" db="EMBL/GenBank/DDBJ databases">
        <authorList>
            <person name="Varghese N."/>
            <person name="Submissions S."/>
        </authorList>
    </citation>
    <scope>NUCLEOTIDE SEQUENCE [LARGE SCALE GENOMIC DNA]</scope>
    <source>
        <strain evidence="2">DSM 25811 / CCM 8410 / LMG 26954 / E90</strain>
    </source>
</reference>
<evidence type="ECO:0008006" key="3">
    <source>
        <dbReference type="Google" id="ProtNLM"/>
    </source>
</evidence>
<proteinExistence type="predicted"/>
<name>A0A1G6R543_NIADE</name>
<protein>
    <recommendedName>
        <fullName evidence="3">Aspartyl protease</fullName>
    </recommendedName>
</protein>
<accession>A0A1G6R543</accession>
<keyword evidence="2" id="KW-1185">Reference proteome</keyword>
<sequence>MTQPNAVNCRAHFTYCLLLLFFFSCTGNSRPEVRKDITPPLIGKNIPFIDTLSGNHIIVEVLINKRPVRLLLDNGTHPDYSIILFKPSAARIGIIDTLKSFRLETDRIDTTLFKVSISSFEDTMRRVQVQDYHNLPASKLPDGILGFGFLKKFIVLVNYEQRYVQILDTAKFSAPGGYGEINFEPPFNGIFRNLKATFSMGGLKLAEPINLDLGCARPGFSFSNFFYKKYKNVFQGASTGTQSKAATMVKGTTNLNILLDSVSLYGNLITNLSSSVELTEGTHVKSIIFGSDVLRHLKKIYFHFGANKMYIPVAGLTQRQGPVVGVQ</sequence>